<dbReference type="PANTHER" id="PTHR41299:SF1">
    <property type="entry name" value="THIAMINE PYROPHOSPHOKINASE"/>
    <property type="match status" value="1"/>
</dbReference>
<dbReference type="CDD" id="cd07995">
    <property type="entry name" value="TPK"/>
    <property type="match status" value="1"/>
</dbReference>
<comment type="caution">
    <text evidence="7">The sequence shown here is derived from an EMBL/GenBank/DDBJ whole genome shotgun (WGS) entry which is preliminary data.</text>
</comment>
<evidence type="ECO:0000313" key="7">
    <source>
        <dbReference type="EMBL" id="KGP62220.1"/>
    </source>
</evidence>
<dbReference type="STRING" id="1498499.EP47_01530"/>
<keyword evidence="3 7" id="KW-0418">Kinase</keyword>
<dbReference type="GO" id="GO:0006772">
    <property type="term" value="P:thiamine metabolic process"/>
    <property type="evidence" value="ECO:0007669"/>
    <property type="project" value="UniProtKB-UniRule"/>
</dbReference>
<gene>
    <name evidence="7" type="ORF">EP47_01530</name>
</gene>
<dbReference type="InterPro" id="IPR007371">
    <property type="entry name" value="TPK_catalytic"/>
</dbReference>
<organism evidence="7 8">
    <name type="scientific">Legionella norrlandica</name>
    <dbReference type="NCBI Taxonomy" id="1498499"/>
    <lineage>
        <taxon>Bacteria</taxon>
        <taxon>Pseudomonadati</taxon>
        <taxon>Pseudomonadota</taxon>
        <taxon>Gammaproteobacteria</taxon>
        <taxon>Legionellales</taxon>
        <taxon>Legionellaceae</taxon>
        <taxon>Legionella</taxon>
    </lineage>
</organism>
<dbReference type="InterPro" id="IPR053149">
    <property type="entry name" value="TPK"/>
</dbReference>
<evidence type="ECO:0000313" key="8">
    <source>
        <dbReference type="Proteomes" id="UP000054422"/>
    </source>
</evidence>
<evidence type="ECO:0000256" key="3">
    <source>
        <dbReference type="ARBA" id="ARBA00022777"/>
    </source>
</evidence>
<evidence type="ECO:0000256" key="5">
    <source>
        <dbReference type="NCBIfam" id="TIGR01378"/>
    </source>
</evidence>
<dbReference type="Pfam" id="PF04265">
    <property type="entry name" value="TPK_B1_binding"/>
    <property type="match status" value="1"/>
</dbReference>
<dbReference type="GO" id="GO:0004788">
    <property type="term" value="F:thiamine diphosphokinase activity"/>
    <property type="evidence" value="ECO:0007669"/>
    <property type="project" value="UniProtKB-UniRule"/>
</dbReference>
<evidence type="ECO:0000256" key="2">
    <source>
        <dbReference type="ARBA" id="ARBA00022741"/>
    </source>
</evidence>
<dbReference type="InterPro" id="IPR036371">
    <property type="entry name" value="TPK_B1-bd_sf"/>
</dbReference>
<dbReference type="SUPFAM" id="SSF63999">
    <property type="entry name" value="Thiamin pyrophosphokinase, catalytic domain"/>
    <property type="match status" value="1"/>
</dbReference>
<sequence>MLDVSNFKGYRSILCLNGDLPEPDFFHKRNLPVIAADGAANVLCDLGVFPDLITGDLDSVRPGILRNHSFLHLPDQGSTDYQKAMQYLKENDLLPAIVVGINGGYLDHILNNINIFMETNCLLYSPPIKGLVIKEESKIKLLLPVHTKISLIGVPGVTLSSKGLKWELNNSHLAFPGKTSCFNRTQLPEITLEIYSGAALVLIYEQSIEDAGVFSFYSNRIT</sequence>
<dbReference type="NCBIfam" id="TIGR01378">
    <property type="entry name" value="thi_PPkinase"/>
    <property type="match status" value="1"/>
</dbReference>
<name>A0A0A2SM42_9GAMM</name>
<dbReference type="Proteomes" id="UP000054422">
    <property type="component" value="Unassembled WGS sequence"/>
</dbReference>
<dbReference type="GO" id="GO:0005524">
    <property type="term" value="F:ATP binding"/>
    <property type="evidence" value="ECO:0007669"/>
    <property type="project" value="UniProtKB-KW"/>
</dbReference>
<dbReference type="AlphaFoldDB" id="A0A0A2SM42"/>
<dbReference type="GO" id="GO:0009229">
    <property type="term" value="P:thiamine diphosphate biosynthetic process"/>
    <property type="evidence" value="ECO:0007669"/>
    <property type="project" value="InterPro"/>
</dbReference>
<dbReference type="PANTHER" id="PTHR41299">
    <property type="entry name" value="THIAMINE PYROPHOSPHOKINASE"/>
    <property type="match status" value="1"/>
</dbReference>
<dbReference type="Pfam" id="PF04263">
    <property type="entry name" value="TPK_catalytic"/>
    <property type="match status" value="1"/>
</dbReference>
<accession>A0A0A2SM42</accession>
<feature type="domain" description="Thiamin pyrophosphokinase thiamin-binding" evidence="6">
    <location>
        <begin position="130"/>
        <end position="200"/>
    </location>
</feature>
<dbReference type="Gene3D" id="3.40.50.10240">
    <property type="entry name" value="Thiamin pyrophosphokinase, catalytic domain"/>
    <property type="match status" value="1"/>
</dbReference>
<keyword evidence="1" id="KW-0808">Transferase</keyword>
<dbReference type="SUPFAM" id="SSF63862">
    <property type="entry name" value="Thiamin pyrophosphokinase, substrate-binding domain"/>
    <property type="match status" value="1"/>
</dbReference>
<evidence type="ECO:0000256" key="4">
    <source>
        <dbReference type="ARBA" id="ARBA00022840"/>
    </source>
</evidence>
<dbReference type="InterPro" id="IPR007373">
    <property type="entry name" value="Thiamin_PyroPKinase_B1-bd"/>
</dbReference>
<protein>
    <recommendedName>
        <fullName evidence="5">Thiamine diphosphokinase</fullName>
        <ecNumber evidence="5">2.7.6.2</ecNumber>
    </recommendedName>
</protein>
<keyword evidence="2" id="KW-0547">Nucleotide-binding</keyword>
<dbReference type="InterPro" id="IPR036759">
    <property type="entry name" value="TPK_catalytic_sf"/>
</dbReference>
<dbReference type="SMART" id="SM00983">
    <property type="entry name" value="TPK_B1_binding"/>
    <property type="match status" value="1"/>
</dbReference>
<dbReference type="OrthoDB" id="7057856at2"/>
<keyword evidence="4" id="KW-0067">ATP-binding</keyword>
<dbReference type="EMBL" id="JNCF01000092">
    <property type="protein sequence ID" value="KGP62220.1"/>
    <property type="molecule type" value="Genomic_DNA"/>
</dbReference>
<evidence type="ECO:0000259" key="6">
    <source>
        <dbReference type="SMART" id="SM00983"/>
    </source>
</evidence>
<dbReference type="EC" id="2.7.6.2" evidence="5"/>
<reference evidence="7 8" key="1">
    <citation type="submission" date="2014-05" db="EMBL/GenBank/DDBJ databases">
        <authorList>
            <person name="Rizzardi K."/>
            <person name="Winiecka-Krusnell J."/>
            <person name="Ramliden M."/>
            <person name="Alm E."/>
            <person name="Andersson S."/>
            <person name="Byfors S."/>
        </authorList>
    </citation>
    <scope>NUCLEOTIDE SEQUENCE [LARGE SCALE GENOMIC DNA]</scope>
    <source>
        <strain evidence="7 8">LEGN</strain>
    </source>
</reference>
<dbReference type="InterPro" id="IPR006282">
    <property type="entry name" value="Thi_PPkinase"/>
</dbReference>
<dbReference type="GO" id="GO:0030975">
    <property type="term" value="F:thiamine binding"/>
    <property type="evidence" value="ECO:0007669"/>
    <property type="project" value="InterPro"/>
</dbReference>
<keyword evidence="8" id="KW-1185">Reference proteome</keyword>
<proteinExistence type="predicted"/>
<evidence type="ECO:0000256" key="1">
    <source>
        <dbReference type="ARBA" id="ARBA00022679"/>
    </source>
</evidence>
<dbReference type="GO" id="GO:0016301">
    <property type="term" value="F:kinase activity"/>
    <property type="evidence" value="ECO:0007669"/>
    <property type="project" value="UniProtKB-KW"/>
</dbReference>